<dbReference type="Proteomes" id="UP000315995">
    <property type="component" value="Chromosome"/>
</dbReference>
<dbReference type="PANTHER" id="PTHR19879">
    <property type="entry name" value="TRANSCRIPTION INITIATION FACTOR TFIID"/>
    <property type="match status" value="1"/>
</dbReference>
<keyword evidence="1" id="KW-0853">WD repeat</keyword>
<evidence type="ECO:0000256" key="1">
    <source>
        <dbReference type="PROSITE-ProRule" id="PRU00221"/>
    </source>
</evidence>
<dbReference type="OrthoDB" id="9765809at2"/>
<evidence type="ECO:0008006" key="4">
    <source>
        <dbReference type="Google" id="ProtNLM"/>
    </source>
</evidence>
<evidence type="ECO:0000313" key="2">
    <source>
        <dbReference type="EMBL" id="QDG52235.1"/>
    </source>
</evidence>
<dbReference type="PROSITE" id="PS50082">
    <property type="entry name" value="WD_REPEATS_2"/>
    <property type="match status" value="1"/>
</dbReference>
<proteinExistence type="predicted"/>
<dbReference type="SMART" id="SM00320">
    <property type="entry name" value="WD40"/>
    <property type="match status" value="2"/>
</dbReference>
<dbReference type="Gene3D" id="2.130.10.10">
    <property type="entry name" value="YVTN repeat-like/Quinoprotein amine dehydrogenase"/>
    <property type="match status" value="2"/>
</dbReference>
<keyword evidence="3" id="KW-1185">Reference proteome</keyword>
<evidence type="ECO:0000313" key="3">
    <source>
        <dbReference type="Proteomes" id="UP000315995"/>
    </source>
</evidence>
<gene>
    <name evidence="2" type="ORF">FIV42_16260</name>
</gene>
<dbReference type="RefSeq" id="WP_141198707.1">
    <property type="nucleotide sequence ID" value="NZ_CP041186.1"/>
</dbReference>
<dbReference type="SUPFAM" id="SSF50969">
    <property type="entry name" value="YVTN repeat-like/Quinoprotein amine dehydrogenase"/>
    <property type="match status" value="1"/>
</dbReference>
<dbReference type="InterPro" id="IPR001680">
    <property type="entry name" value="WD40_rpt"/>
</dbReference>
<dbReference type="PANTHER" id="PTHR19879:SF9">
    <property type="entry name" value="TRANSCRIPTION INITIATION FACTOR TFIID SUBUNIT 5"/>
    <property type="match status" value="1"/>
</dbReference>
<feature type="repeat" description="WD" evidence="1">
    <location>
        <begin position="132"/>
        <end position="165"/>
    </location>
</feature>
<protein>
    <recommendedName>
        <fullName evidence="4">WD40 repeat domain-containing protein</fullName>
    </recommendedName>
</protein>
<dbReference type="InterPro" id="IPR011044">
    <property type="entry name" value="Quino_amine_DH_bsu"/>
</dbReference>
<dbReference type="Pfam" id="PF00400">
    <property type="entry name" value="WD40"/>
    <property type="match status" value="2"/>
</dbReference>
<dbReference type="InterPro" id="IPR015943">
    <property type="entry name" value="WD40/YVTN_repeat-like_dom_sf"/>
</dbReference>
<name>A0A4Y6PWV8_PERCE</name>
<accession>A0A4Y6PWV8</accession>
<reference evidence="2 3" key="1">
    <citation type="submission" date="2019-06" db="EMBL/GenBank/DDBJ databases">
        <title>Persicimonas caeni gen. nov., sp. nov., a predatory bacterium isolated from solar saltern.</title>
        <authorList>
            <person name="Wang S."/>
        </authorList>
    </citation>
    <scope>NUCLEOTIDE SEQUENCE [LARGE SCALE GENOMIC DNA]</scope>
    <source>
        <strain evidence="2 3">YN101</strain>
    </source>
</reference>
<dbReference type="EMBL" id="CP041186">
    <property type="protein sequence ID" value="QDG52235.1"/>
    <property type="molecule type" value="Genomic_DNA"/>
</dbReference>
<dbReference type="AlphaFoldDB" id="A0A4Y6PWV8"/>
<dbReference type="PROSITE" id="PS50294">
    <property type="entry name" value="WD_REPEATS_REGION"/>
    <property type="match status" value="1"/>
</dbReference>
<organism evidence="2 3">
    <name type="scientific">Persicimonas caeni</name>
    <dbReference type="NCBI Taxonomy" id="2292766"/>
    <lineage>
        <taxon>Bacteria</taxon>
        <taxon>Deltaproteobacteria</taxon>
        <taxon>Bradymonadales</taxon>
        <taxon>Bradymonadaceae</taxon>
        <taxon>Persicimonas</taxon>
    </lineage>
</organism>
<sequence length="165" mass="17109">MEPRLIQKILSEFFPAGSTERGATFELVPDSVTVEAGGGHSGKVDYVAANADGSRVAVKTFGALLLLDAATGAELGAVDHDELVYALAFSPDGDRLAIAVPHEADICSDVMVYRLVERTPHHVISSPSTLVTTGHAGNVTAVAFSADGRVLVTGGADGTIELHEL</sequence>
<accession>A0A5B8Y8K7</accession>